<protein>
    <submittedName>
        <fullName evidence="1">Uncharacterized protein</fullName>
    </submittedName>
</protein>
<comment type="caution">
    <text evidence="1">The sequence shown here is derived from an EMBL/GenBank/DDBJ whole genome shotgun (WGS) entry which is preliminary data.</text>
</comment>
<dbReference type="AlphaFoldDB" id="A0AAW6GFZ9"/>
<dbReference type="Proteomes" id="UP001214113">
    <property type="component" value="Unassembled WGS sequence"/>
</dbReference>
<proteinExistence type="predicted"/>
<dbReference type="EMBL" id="JAQNSB010000025">
    <property type="protein sequence ID" value="MDC1856213.1"/>
    <property type="molecule type" value="Genomic_DNA"/>
</dbReference>
<evidence type="ECO:0000313" key="1">
    <source>
        <dbReference type="EMBL" id="MDC1856213.1"/>
    </source>
</evidence>
<sequence length="47" mass="5552">MENTHLVFYPEASEFSKNTYEFEKMGICLAGCIDEVRWKYRCNALDV</sequence>
<accession>A0AAW6GFZ9</accession>
<reference evidence="1" key="1">
    <citation type="submission" date="2022-10" db="EMBL/GenBank/DDBJ databases">
        <title>Human gut microbiome strain richness.</title>
        <authorList>
            <person name="Chen-Liaw A."/>
        </authorList>
    </citation>
    <scope>NUCLEOTIDE SEQUENCE</scope>
    <source>
        <strain evidence="1">BSD2780061687st1_G10_BSD2780061687b_171204</strain>
    </source>
</reference>
<gene>
    <name evidence="1" type="ORF">POZ22_15700</name>
</gene>
<evidence type="ECO:0000313" key="2">
    <source>
        <dbReference type="Proteomes" id="UP001214113"/>
    </source>
</evidence>
<dbReference type="RefSeq" id="WP_229081966.1">
    <property type="nucleotide sequence ID" value="NZ_CAXTFW010000012.1"/>
</dbReference>
<name>A0AAW6GFZ9_BACUN</name>
<organism evidence="1 2">
    <name type="scientific">Bacteroides uniformis</name>
    <dbReference type="NCBI Taxonomy" id="820"/>
    <lineage>
        <taxon>Bacteria</taxon>
        <taxon>Pseudomonadati</taxon>
        <taxon>Bacteroidota</taxon>
        <taxon>Bacteroidia</taxon>
        <taxon>Bacteroidales</taxon>
        <taxon>Bacteroidaceae</taxon>
        <taxon>Bacteroides</taxon>
    </lineage>
</organism>